<comment type="caution">
    <text evidence="2">The sequence shown here is derived from an EMBL/GenBank/DDBJ whole genome shotgun (WGS) entry which is preliminary data.</text>
</comment>
<keyword evidence="3" id="KW-1185">Reference proteome</keyword>
<organism evidence="2 3">
    <name type="scientific">Pyxicephalus adspersus</name>
    <name type="common">African bullfrog</name>
    <dbReference type="NCBI Taxonomy" id="30357"/>
    <lineage>
        <taxon>Eukaryota</taxon>
        <taxon>Metazoa</taxon>
        <taxon>Chordata</taxon>
        <taxon>Craniata</taxon>
        <taxon>Vertebrata</taxon>
        <taxon>Euteleostomi</taxon>
        <taxon>Amphibia</taxon>
        <taxon>Batrachia</taxon>
        <taxon>Anura</taxon>
        <taxon>Neobatrachia</taxon>
        <taxon>Ranoidea</taxon>
        <taxon>Pyxicephalidae</taxon>
        <taxon>Pyxicephalinae</taxon>
        <taxon>Pyxicephalus</taxon>
    </lineage>
</organism>
<sequence length="230" mass="26285">MSEIHHHLFQQAYDGDGVTDTGLISADHPGRLFKRSVNKDLVKILQNDEFRTENQLKGKGEMSFANDTLGISGTDYHLVRFYFLTRVSSEYIESVLADFEHGPQPDVVIINSCIWDAEPQMPAKVLSPKMDHLFFRLTEVLSPKCLLICNTSMSVGFKAGEVLEYPIPNVHWDIIEGNFYRATLADLHQLDVIDLHFHLRFKLCSRIKDATHMNQLAPRKYTCILLAHID</sequence>
<gene>
    <name evidence="2" type="ORF">GDO54_017742</name>
</gene>
<name>A0AAV3A9U2_PYXAD</name>
<evidence type="ECO:0000256" key="1">
    <source>
        <dbReference type="ARBA" id="ARBA00037957"/>
    </source>
</evidence>
<reference evidence="2" key="1">
    <citation type="thesis" date="2020" institute="ProQuest LLC" country="789 East Eisenhower Parkway, Ann Arbor, MI, USA">
        <title>Comparative Genomics and Chromosome Evolution.</title>
        <authorList>
            <person name="Mudd A.B."/>
        </authorList>
    </citation>
    <scope>NUCLEOTIDE SEQUENCE</scope>
    <source>
        <strain evidence="2">1538</strain>
        <tissue evidence="2">Blood</tissue>
    </source>
</reference>
<dbReference type="PANTHER" id="PTHR14469:SF0">
    <property type="entry name" value="FAMILY WITH SEQUENCE SIMILARITY 113"/>
    <property type="match status" value="1"/>
</dbReference>
<dbReference type="AlphaFoldDB" id="A0AAV3A9U2"/>
<evidence type="ECO:0000313" key="2">
    <source>
        <dbReference type="EMBL" id="DBA21017.1"/>
    </source>
</evidence>
<proteinExistence type="inferred from homology"/>
<protein>
    <submittedName>
        <fullName evidence="2">Uncharacterized protein</fullName>
    </submittedName>
</protein>
<dbReference type="Proteomes" id="UP001181693">
    <property type="component" value="Unassembled WGS sequence"/>
</dbReference>
<accession>A0AAV3A9U2</accession>
<comment type="similarity">
    <text evidence="1">Belongs to the PC-esterase family.</text>
</comment>
<dbReference type="EMBL" id="DYDO01000007">
    <property type="protein sequence ID" value="DBA21017.1"/>
    <property type="molecule type" value="Genomic_DNA"/>
</dbReference>
<evidence type="ECO:0000313" key="3">
    <source>
        <dbReference type="Proteomes" id="UP001181693"/>
    </source>
</evidence>
<dbReference type="PANTHER" id="PTHR14469">
    <property type="entry name" value="SARCOMA ANTIGEN NY-SAR-23"/>
    <property type="match status" value="1"/>
</dbReference>